<comment type="cofactor">
    <cofactor evidence="1">
        <name>Mg(2+)</name>
        <dbReference type="ChEBI" id="CHEBI:18420"/>
    </cofactor>
</comment>
<dbReference type="GO" id="GO:0006796">
    <property type="term" value="P:phosphate-containing compound metabolic process"/>
    <property type="evidence" value="ECO:0007669"/>
    <property type="project" value="InterPro"/>
</dbReference>
<proteinExistence type="inferred from homology"/>
<evidence type="ECO:0000313" key="7">
    <source>
        <dbReference type="EMBL" id="CAE0434853.1"/>
    </source>
</evidence>
<keyword evidence="6" id="KW-0460">Magnesium</keyword>
<dbReference type="GO" id="GO:0004427">
    <property type="term" value="F:inorganic diphosphate phosphatase activity"/>
    <property type="evidence" value="ECO:0007669"/>
    <property type="project" value="UniProtKB-EC"/>
</dbReference>
<dbReference type="InterPro" id="IPR008162">
    <property type="entry name" value="Pyrophosphatase"/>
</dbReference>
<dbReference type="EC" id="3.6.1.1" evidence="3"/>
<dbReference type="PANTHER" id="PTHR10286">
    <property type="entry name" value="INORGANIC PYROPHOSPHATASE"/>
    <property type="match status" value="1"/>
</dbReference>
<evidence type="ECO:0000256" key="6">
    <source>
        <dbReference type="ARBA" id="ARBA00022842"/>
    </source>
</evidence>
<evidence type="ECO:0000256" key="3">
    <source>
        <dbReference type="ARBA" id="ARBA00012146"/>
    </source>
</evidence>
<evidence type="ECO:0000256" key="2">
    <source>
        <dbReference type="ARBA" id="ARBA00006220"/>
    </source>
</evidence>
<evidence type="ECO:0000256" key="4">
    <source>
        <dbReference type="ARBA" id="ARBA00022723"/>
    </source>
</evidence>
<keyword evidence="5" id="KW-0378">Hydrolase</keyword>
<dbReference type="EMBL" id="HBIN01007036">
    <property type="protein sequence ID" value="CAE0434853.1"/>
    <property type="molecule type" value="Transcribed_RNA"/>
</dbReference>
<evidence type="ECO:0000256" key="1">
    <source>
        <dbReference type="ARBA" id="ARBA00001946"/>
    </source>
</evidence>
<evidence type="ECO:0000256" key="5">
    <source>
        <dbReference type="ARBA" id="ARBA00022801"/>
    </source>
</evidence>
<dbReference type="CDD" id="cd00412">
    <property type="entry name" value="pyrophosphatase"/>
    <property type="match status" value="1"/>
</dbReference>
<reference evidence="7" key="1">
    <citation type="submission" date="2021-01" db="EMBL/GenBank/DDBJ databases">
        <authorList>
            <person name="Corre E."/>
            <person name="Pelletier E."/>
            <person name="Niang G."/>
            <person name="Scheremetjew M."/>
            <person name="Finn R."/>
            <person name="Kale V."/>
            <person name="Holt S."/>
            <person name="Cochrane G."/>
            <person name="Meng A."/>
            <person name="Brown T."/>
            <person name="Cohen L."/>
        </authorList>
    </citation>
    <scope>NUCLEOTIDE SEQUENCE</scope>
    <source>
        <strain evidence="7">GSBS06</strain>
    </source>
</reference>
<dbReference type="PROSITE" id="PS00387">
    <property type="entry name" value="PPASE"/>
    <property type="match status" value="1"/>
</dbReference>
<dbReference type="Gene3D" id="3.90.80.10">
    <property type="entry name" value="Inorganic pyrophosphatase"/>
    <property type="match status" value="1"/>
</dbReference>
<dbReference type="GO" id="GO:0005737">
    <property type="term" value="C:cytoplasm"/>
    <property type="evidence" value="ECO:0007669"/>
    <property type="project" value="InterPro"/>
</dbReference>
<gene>
    <name evidence="7" type="ORF">ASTO00021_LOCUS5149</name>
    <name evidence="8" type="ORF">ASTO00021_LOCUS5150</name>
</gene>
<accession>A0A6S8B3I2</accession>
<comment type="similarity">
    <text evidence="2">Belongs to the PPase family.</text>
</comment>
<dbReference type="GO" id="GO:0000287">
    <property type="term" value="F:magnesium ion binding"/>
    <property type="evidence" value="ECO:0007669"/>
    <property type="project" value="InterPro"/>
</dbReference>
<dbReference type="PROSITE" id="PS51257">
    <property type="entry name" value="PROKAR_LIPOPROTEIN"/>
    <property type="match status" value="1"/>
</dbReference>
<dbReference type="AlphaFoldDB" id="A0A6S8B3I2"/>
<sequence>MMSSKVFQGSSGLGIASCKRFALRSFSSNVGAYTGKVVTAGSDVKGFFLRNEADYRVFYESSSTQKISPWHDIPLYADASKTLVNFVNEIPRGTVEKMEIATKEEFNPIKQDEKKGKLRLYPFASLVNYGALPQTWEDPEHKDESTGMLGDNDPLDVVEVGSKIYSSGEVYPVKLLGILGMIDEGEMDWKVIGIAAGDPLAASINNVDDLEKHMPGKVKSILDWFKYYKMPDGKPENVFGFDEKALDVDFTHSIVDLTHKAWENKDKMKNAGLWVP</sequence>
<organism evidence="7">
    <name type="scientific">Aplanochytrium stocchinoi</name>
    <dbReference type="NCBI Taxonomy" id="215587"/>
    <lineage>
        <taxon>Eukaryota</taxon>
        <taxon>Sar</taxon>
        <taxon>Stramenopiles</taxon>
        <taxon>Bigyra</taxon>
        <taxon>Labyrinthulomycetes</taxon>
        <taxon>Thraustochytrida</taxon>
        <taxon>Thraustochytriidae</taxon>
        <taxon>Aplanochytrium</taxon>
    </lineage>
</organism>
<name>A0A6S8B3I2_9STRA</name>
<dbReference type="SUPFAM" id="SSF50324">
    <property type="entry name" value="Inorganic pyrophosphatase"/>
    <property type="match status" value="1"/>
</dbReference>
<dbReference type="InterPro" id="IPR036649">
    <property type="entry name" value="Pyrophosphatase_sf"/>
</dbReference>
<dbReference type="Pfam" id="PF00719">
    <property type="entry name" value="Pyrophosphatase"/>
    <property type="match status" value="1"/>
</dbReference>
<dbReference type="EMBL" id="HBIN01007037">
    <property type="protein sequence ID" value="CAE0434854.1"/>
    <property type="molecule type" value="Transcribed_RNA"/>
</dbReference>
<evidence type="ECO:0000313" key="8">
    <source>
        <dbReference type="EMBL" id="CAE0434854.1"/>
    </source>
</evidence>
<protein>
    <recommendedName>
        <fullName evidence="3">inorganic diphosphatase</fullName>
        <ecNumber evidence="3">3.6.1.1</ecNumber>
    </recommendedName>
</protein>
<keyword evidence="4" id="KW-0479">Metal-binding</keyword>